<evidence type="ECO:0000313" key="2">
    <source>
        <dbReference type="EMBL" id="KAK9676567.1"/>
    </source>
</evidence>
<reference evidence="2" key="1">
    <citation type="submission" date="2024-03" db="EMBL/GenBank/DDBJ databases">
        <title>WGS assembly of Saponaria officinalis var. Norfolk2.</title>
        <authorList>
            <person name="Jenkins J."/>
            <person name="Shu S."/>
            <person name="Grimwood J."/>
            <person name="Barry K."/>
            <person name="Goodstein D."/>
            <person name="Schmutz J."/>
            <person name="Leebens-Mack J."/>
            <person name="Osbourn A."/>
        </authorList>
    </citation>
    <scope>NUCLEOTIDE SEQUENCE [LARGE SCALE GENOMIC DNA]</scope>
    <source>
        <strain evidence="2">JIC</strain>
    </source>
</reference>
<protein>
    <submittedName>
        <fullName evidence="2">Uncharacterized protein</fullName>
    </submittedName>
</protein>
<comment type="caution">
    <text evidence="2">The sequence shown here is derived from an EMBL/GenBank/DDBJ whole genome shotgun (WGS) entry which is preliminary data.</text>
</comment>
<sequence length="203" mass="22052">MWRHEAVLASTEAPSVPSARSLANVNLGSSLPSCFPFNVDALPMTIPQPTTQTSMKPFHTNLFSHAGPLVRPLGNISPLKLGLHKSPAREEGKVPESELDPETRRRLLILQHGHEAPFPVRPPLQAAAAAPVPVPLPIAGLAPVPVPGRGPGLAPRMNWFPVEDHMGPRPLSRPLPKAYSIDSGHTYKRRLSPPFQRRVDGTF</sequence>
<dbReference type="AlphaFoldDB" id="A0AAW1HJP9"/>
<proteinExistence type="predicted"/>
<dbReference type="Proteomes" id="UP001443914">
    <property type="component" value="Unassembled WGS sequence"/>
</dbReference>
<evidence type="ECO:0000313" key="3">
    <source>
        <dbReference type="Proteomes" id="UP001443914"/>
    </source>
</evidence>
<feature type="region of interest" description="Disordered" evidence="1">
    <location>
        <begin position="174"/>
        <end position="203"/>
    </location>
</feature>
<dbReference type="EMBL" id="JBDFQZ010000011">
    <property type="protein sequence ID" value="KAK9676567.1"/>
    <property type="molecule type" value="Genomic_DNA"/>
</dbReference>
<keyword evidence="3" id="KW-1185">Reference proteome</keyword>
<name>A0AAW1HJP9_SAPOF</name>
<accession>A0AAW1HJP9</accession>
<gene>
    <name evidence="2" type="ORF">RND81_11G085600</name>
</gene>
<evidence type="ECO:0000256" key="1">
    <source>
        <dbReference type="SAM" id="MobiDB-lite"/>
    </source>
</evidence>
<organism evidence="2 3">
    <name type="scientific">Saponaria officinalis</name>
    <name type="common">Common soapwort</name>
    <name type="synonym">Lychnis saponaria</name>
    <dbReference type="NCBI Taxonomy" id="3572"/>
    <lineage>
        <taxon>Eukaryota</taxon>
        <taxon>Viridiplantae</taxon>
        <taxon>Streptophyta</taxon>
        <taxon>Embryophyta</taxon>
        <taxon>Tracheophyta</taxon>
        <taxon>Spermatophyta</taxon>
        <taxon>Magnoliopsida</taxon>
        <taxon>eudicotyledons</taxon>
        <taxon>Gunneridae</taxon>
        <taxon>Pentapetalae</taxon>
        <taxon>Caryophyllales</taxon>
        <taxon>Caryophyllaceae</taxon>
        <taxon>Caryophylleae</taxon>
        <taxon>Saponaria</taxon>
    </lineage>
</organism>